<dbReference type="PROSITE" id="PS00775">
    <property type="entry name" value="GLYCOSYL_HYDROL_F3"/>
    <property type="match status" value="1"/>
</dbReference>
<dbReference type="PANTHER" id="PTHR42715">
    <property type="entry name" value="BETA-GLUCOSIDASE"/>
    <property type="match status" value="1"/>
</dbReference>
<dbReference type="EC" id="3.2.1.21" evidence="4 11"/>
<comment type="catalytic activity">
    <reaction evidence="1 11">
        <text>Hydrolysis of terminal, non-reducing beta-D-glucosyl residues with release of beta-D-glucose.</text>
        <dbReference type="EC" id="3.2.1.21"/>
    </reaction>
</comment>
<keyword evidence="7" id="KW-0325">Glycoprotein</keyword>
<dbReference type="SUPFAM" id="SSF51445">
    <property type="entry name" value="(Trans)glycosidases"/>
    <property type="match status" value="1"/>
</dbReference>
<dbReference type="UniPathway" id="UPA00696"/>
<evidence type="ECO:0000256" key="1">
    <source>
        <dbReference type="ARBA" id="ARBA00000448"/>
    </source>
</evidence>
<protein>
    <recommendedName>
        <fullName evidence="4 11">beta-glucosidase</fullName>
        <ecNumber evidence="4 11">3.2.1.21</ecNumber>
    </recommendedName>
</protein>
<evidence type="ECO:0000256" key="6">
    <source>
        <dbReference type="ARBA" id="ARBA00023001"/>
    </source>
</evidence>
<dbReference type="SMART" id="SM01217">
    <property type="entry name" value="Fn3_like"/>
    <property type="match status" value="1"/>
</dbReference>
<accession>A0A8H5HJM4</accession>
<name>A0A8H5HJM4_9AGAR</name>
<evidence type="ECO:0000256" key="2">
    <source>
        <dbReference type="ARBA" id="ARBA00004987"/>
    </source>
</evidence>
<evidence type="ECO:0000256" key="8">
    <source>
        <dbReference type="ARBA" id="ARBA00023277"/>
    </source>
</evidence>
<keyword evidence="10 11" id="KW-0624">Polysaccharide degradation</keyword>
<evidence type="ECO:0000256" key="7">
    <source>
        <dbReference type="ARBA" id="ARBA00023180"/>
    </source>
</evidence>
<dbReference type="InterPro" id="IPR002772">
    <property type="entry name" value="Glyco_hydro_3_C"/>
</dbReference>
<sequence length="926" mass="98873">MSFTRLALWLAGTSLVLAQSNSTSSVASSTATTATTVLSISLPLSTIPAASSSFASTDSAIPNVTSTVSGTAGTSTLSVLSSSASISLNATSSLASVSPTSSSNGSASSTSISVTSVAQTTSASSSSPTETVPVQDRTTIPIEPFTFAPFPVPSQTPVPAVFPVTDPKSPPPVGAAVVPSFEQAWATAYEKAKALISGMTLHQKINVTTGVGWMNGLCVGNIGKIGGFPGLCLEDSPLGVRFGDFVTAFPAGINVATTWNRDLIRRRGLAMGQEHVGKGVNIALGPMMNMGRIAQGGRNWEGFGADPFLTGEAAYETILGLQNAGVQANAKHYVGNEQEHYRTLSSSNIDDRTIHEIYTHPFLRSVMAGVASVMCSYNLINGTYACENDRTMNEILKGEIGFQGFIMSDWGATESTMSVKTGLDMTMAGDITLGSHTTFFGQNLTAYVNNGTVPESRIDDMATRVVAGWYYLHQDDPNYPTTNFNAFLPDDQQTNFRIDVQDDHDELVREIGAASTVLLKNVNGALPLTGKERRLFMAGSDAGPADIGPNKFADQGGQTGILAMGWGSGTANFTYLISPYEAIQQRARKHRTSVSWSFDDFDLDRAGNMAIGQSVCLVFINSDSGEDYIIVDDNEGDRQNLTAWHGGDELVLAVAAQNNNTVVVVHSVGPLILEPWIEHPNVTAVLWAGLPGNEAGNAITDVLYGDWNPSGRLAYTIAKDASDYPASVTMGEIPGETPGQAGGGDIVLDITYTEELEIDYRWFDAKNITPRYEFGFGLSYTTFDYSNLNIEKITYSIGEEQDDENRWEAGQPSRIAVGSSTALWLHRPAYNVTFDVSNTGHVYGGDIPQLYVHHPASAGEPPSVLKGFTHIEVLPGQTKTVHITLSRYDLSIWDVVGQGWMKPAGTIDFSVSRSSRDAKLHGSIPA</sequence>
<evidence type="ECO:0000256" key="11">
    <source>
        <dbReference type="RuleBase" id="RU361161"/>
    </source>
</evidence>
<dbReference type="InterPro" id="IPR017853">
    <property type="entry name" value="GH"/>
</dbReference>
<keyword evidence="5 11" id="KW-0378">Hydrolase</keyword>
<dbReference type="Pfam" id="PF14310">
    <property type="entry name" value="Fn3-like"/>
    <property type="match status" value="1"/>
</dbReference>
<keyword evidence="9 11" id="KW-0326">Glycosidase</keyword>
<dbReference type="GO" id="GO:0008422">
    <property type="term" value="F:beta-glucosidase activity"/>
    <property type="evidence" value="ECO:0007669"/>
    <property type="project" value="UniProtKB-EC"/>
</dbReference>
<evidence type="ECO:0000256" key="10">
    <source>
        <dbReference type="ARBA" id="ARBA00023326"/>
    </source>
</evidence>
<dbReference type="PANTHER" id="PTHR42715:SF2">
    <property type="entry name" value="BETA-GLUCOSIDASE F-RELATED"/>
    <property type="match status" value="1"/>
</dbReference>
<dbReference type="Pfam" id="PF01915">
    <property type="entry name" value="Glyco_hydro_3_C"/>
    <property type="match status" value="1"/>
</dbReference>
<dbReference type="SUPFAM" id="SSF52279">
    <property type="entry name" value="Beta-D-glucan exohydrolase, C-terminal domain"/>
    <property type="match status" value="1"/>
</dbReference>
<dbReference type="Gene3D" id="3.20.20.300">
    <property type="entry name" value="Glycoside hydrolase, family 3, N-terminal domain"/>
    <property type="match status" value="1"/>
</dbReference>
<gene>
    <name evidence="14" type="ORF">D9757_006422</name>
</gene>
<keyword evidence="12" id="KW-0732">Signal</keyword>
<evidence type="ECO:0000256" key="4">
    <source>
        <dbReference type="ARBA" id="ARBA00012744"/>
    </source>
</evidence>
<organism evidence="14 15">
    <name type="scientific">Collybiopsis confluens</name>
    <dbReference type="NCBI Taxonomy" id="2823264"/>
    <lineage>
        <taxon>Eukaryota</taxon>
        <taxon>Fungi</taxon>
        <taxon>Dikarya</taxon>
        <taxon>Basidiomycota</taxon>
        <taxon>Agaricomycotina</taxon>
        <taxon>Agaricomycetes</taxon>
        <taxon>Agaricomycetidae</taxon>
        <taxon>Agaricales</taxon>
        <taxon>Marasmiineae</taxon>
        <taxon>Omphalotaceae</taxon>
        <taxon>Collybiopsis</taxon>
    </lineage>
</organism>
<keyword evidence="15" id="KW-1185">Reference proteome</keyword>
<dbReference type="EMBL" id="JAACJN010000043">
    <property type="protein sequence ID" value="KAF5384558.1"/>
    <property type="molecule type" value="Genomic_DNA"/>
</dbReference>
<feature type="chain" id="PRO_5034168878" description="beta-glucosidase" evidence="12">
    <location>
        <begin position="19"/>
        <end position="926"/>
    </location>
</feature>
<evidence type="ECO:0000256" key="9">
    <source>
        <dbReference type="ARBA" id="ARBA00023295"/>
    </source>
</evidence>
<dbReference type="InterPro" id="IPR013783">
    <property type="entry name" value="Ig-like_fold"/>
</dbReference>
<keyword evidence="8 11" id="KW-0119">Carbohydrate metabolism</keyword>
<dbReference type="GO" id="GO:0030245">
    <property type="term" value="P:cellulose catabolic process"/>
    <property type="evidence" value="ECO:0007669"/>
    <property type="project" value="UniProtKB-UniPathway"/>
</dbReference>
<feature type="domain" description="Fibronectin type III-like" evidence="13">
    <location>
        <begin position="846"/>
        <end position="915"/>
    </location>
</feature>
<dbReference type="InterPro" id="IPR026891">
    <property type="entry name" value="Fn3-like"/>
</dbReference>
<dbReference type="Gene3D" id="2.60.40.10">
    <property type="entry name" value="Immunoglobulins"/>
    <property type="match status" value="1"/>
</dbReference>
<comment type="caution">
    <text evidence="14">The sequence shown here is derived from an EMBL/GenBank/DDBJ whole genome shotgun (WGS) entry which is preliminary data.</text>
</comment>
<dbReference type="InterPro" id="IPR050288">
    <property type="entry name" value="Cellulose_deg_GH3"/>
</dbReference>
<evidence type="ECO:0000256" key="12">
    <source>
        <dbReference type="SAM" id="SignalP"/>
    </source>
</evidence>
<proteinExistence type="inferred from homology"/>
<dbReference type="FunFam" id="3.20.20.300:FF:000002">
    <property type="entry name" value="Probable beta-glucosidase"/>
    <property type="match status" value="1"/>
</dbReference>
<dbReference type="Pfam" id="PF00933">
    <property type="entry name" value="Glyco_hydro_3"/>
    <property type="match status" value="1"/>
</dbReference>
<dbReference type="InterPro" id="IPR001764">
    <property type="entry name" value="Glyco_hydro_3_N"/>
</dbReference>
<dbReference type="PRINTS" id="PR00133">
    <property type="entry name" value="GLHYDRLASE3"/>
</dbReference>
<dbReference type="OrthoDB" id="416222at2759"/>
<evidence type="ECO:0000313" key="15">
    <source>
        <dbReference type="Proteomes" id="UP000518752"/>
    </source>
</evidence>
<dbReference type="InterPro" id="IPR036962">
    <property type="entry name" value="Glyco_hydro_3_N_sf"/>
</dbReference>
<keyword evidence="6" id="KW-0136">Cellulose degradation</keyword>
<feature type="signal peptide" evidence="12">
    <location>
        <begin position="1"/>
        <end position="18"/>
    </location>
</feature>
<evidence type="ECO:0000256" key="5">
    <source>
        <dbReference type="ARBA" id="ARBA00022801"/>
    </source>
</evidence>
<comment type="similarity">
    <text evidence="3 11">Belongs to the glycosyl hydrolase 3 family.</text>
</comment>
<comment type="pathway">
    <text evidence="2 11">Glycan metabolism; cellulose degradation.</text>
</comment>
<reference evidence="14 15" key="1">
    <citation type="journal article" date="2020" name="ISME J.">
        <title>Uncovering the hidden diversity of litter-decomposition mechanisms in mushroom-forming fungi.</title>
        <authorList>
            <person name="Floudas D."/>
            <person name="Bentzer J."/>
            <person name="Ahren D."/>
            <person name="Johansson T."/>
            <person name="Persson P."/>
            <person name="Tunlid A."/>
        </authorList>
    </citation>
    <scope>NUCLEOTIDE SEQUENCE [LARGE SCALE GENOMIC DNA]</scope>
    <source>
        <strain evidence="14 15">CBS 406.79</strain>
    </source>
</reference>
<dbReference type="Proteomes" id="UP000518752">
    <property type="component" value="Unassembled WGS sequence"/>
</dbReference>
<dbReference type="AlphaFoldDB" id="A0A8H5HJM4"/>
<dbReference type="Gene3D" id="3.40.50.1700">
    <property type="entry name" value="Glycoside hydrolase family 3 C-terminal domain"/>
    <property type="match status" value="1"/>
</dbReference>
<evidence type="ECO:0000256" key="3">
    <source>
        <dbReference type="ARBA" id="ARBA00005336"/>
    </source>
</evidence>
<evidence type="ECO:0000259" key="13">
    <source>
        <dbReference type="SMART" id="SM01217"/>
    </source>
</evidence>
<evidence type="ECO:0000313" key="14">
    <source>
        <dbReference type="EMBL" id="KAF5384558.1"/>
    </source>
</evidence>
<dbReference type="InterPro" id="IPR036881">
    <property type="entry name" value="Glyco_hydro_3_C_sf"/>
</dbReference>
<dbReference type="InterPro" id="IPR019800">
    <property type="entry name" value="Glyco_hydro_3_AS"/>
</dbReference>
<dbReference type="FunFam" id="3.40.50.1700:FF:000003">
    <property type="entry name" value="Probable beta-glucosidase"/>
    <property type="match status" value="1"/>
</dbReference>